<feature type="region of interest" description="Disordered" evidence="1">
    <location>
        <begin position="1"/>
        <end position="44"/>
    </location>
</feature>
<dbReference type="EMBL" id="JACHMG010000001">
    <property type="protein sequence ID" value="MBB4689625.1"/>
    <property type="molecule type" value="Genomic_DNA"/>
</dbReference>
<organism evidence="2 3">
    <name type="scientific">Amycolatopsis jiangsuensis</name>
    <dbReference type="NCBI Taxonomy" id="1181879"/>
    <lineage>
        <taxon>Bacteria</taxon>
        <taxon>Bacillati</taxon>
        <taxon>Actinomycetota</taxon>
        <taxon>Actinomycetes</taxon>
        <taxon>Pseudonocardiales</taxon>
        <taxon>Pseudonocardiaceae</taxon>
        <taxon>Amycolatopsis</taxon>
    </lineage>
</organism>
<dbReference type="AlphaFoldDB" id="A0A840J7P3"/>
<proteinExistence type="predicted"/>
<evidence type="ECO:0000313" key="3">
    <source>
        <dbReference type="Proteomes" id="UP000581769"/>
    </source>
</evidence>
<protein>
    <submittedName>
        <fullName evidence="2">Uncharacterized protein</fullName>
    </submittedName>
</protein>
<dbReference type="Proteomes" id="UP000581769">
    <property type="component" value="Unassembled WGS sequence"/>
</dbReference>
<accession>A0A840J7P3</accession>
<evidence type="ECO:0000313" key="2">
    <source>
        <dbReference type="EMBL" id="MBB4689625.1"/>
    </source>
</evidence>
<keyword evidence="3" id="KW-1185">Reference proteome</keyword>
<reference evidence="2 3" key="1">
    <citation type="submission" date="2020-08" db="EMBL/GenBank/DDBJ databases">
        <title>Sequencing the genomes of 1000 actinobacteria strains.</title>
        <authorList>
            <person name="Klenk H.-P."/>
        </authorList>
    </citation>
    <scope>NUCLEOTIDE SEQUENCE [LARGE SCALE GENOMIC DNA]</scope>
    <source>
        <strain evidence="2 3">DSM 45859</strain>
    </source>
</reference>
<sequence length="44" mass="4465">MAKSIPAIPGLSPRSVPALPPIGRTPALPSTGHPVPRTPASSKR</sequence>
<comment type="caution">
    <text evidence="2">The sequence shown here is derived from an EMBL/GenBank/DDBJ whole genome shotgun (WGS) entry which is preliminary data.</text>
</comment>
<gene>
    <name evidence="2" type="ORF">BJY18_007110</name>
</gene>
<name>A0A840J7P3_9PSEU</name>
<evidence type="ECO:0000256" key="1">
    <source>
        <dbReference type="SAM" id="MobiDB-lite"/>
    </source>
</evidence>